<sequence length="184" mass="20570">MKRIVFYLMVLLLSIALIGCGTGGQDTKSDEGKNNAGEQPNDEEENNEEELTGVDALLDQLTFDVDVQPGEDSVKFNMKLTHDGDEDLTLSFSSGQKFEVVVTDPNGEEVYRFSEGMMFTQAIETSELSPGDEMEFQDSWDYTKDGARVDSGEYQASVELLPYEVNGEEIQDHPFKKEVTFEVP</sequence>
<feature type="region of interest" description="Disordered" evidence="1">
    <location>
        <begin position="24"/>
        <end position="48"/>
    </location>
</feature>
<evidence type="ECO:0000256" key="1">
    <source>
        <dbReference type="SAM" id="MobiDB-lite"/>
    </source>
</evidence>
<dbReference type="Gene3D" id="2.60.40.2360">
    <property type="entry name" value="Intracellular proteinase inhibitor BsuPI"/>
    <property type="match status" value="1"/>
</dbReference>
<keyword evidence="2" id="KW-0732">Signal</keyword>
<evidence type="ECO:0000313" key="5">
    <source>
        <dbReference type="Proteomes" id="UP001236723"/>
    </source>
</evidence>
<gene>
    <name evidence="4" type="ORF">J2R98_001567</name>
</gene>
<organism evidence="4 5">
    <name type="scientific">Alkalibacillus filiformis</name>
    <dbReference type="NCBI Taxonomy" id="200990"/>
    <lineage>
        <taxon>Bacteria</taxon>
        <taxon>Bacillati</taxon>
        <taxon>Bacillota</taxon>
        <taxon>Bacilli</taxon>
        <taxon>Bacillales</taxon>
        <taxon>Bacillaceae</taxon>
        <taxon>Alkalibacillus</taxon>
    </lineage>
</organism>
<dbReference type="Proteomes" id="UP001236723">
    <property type="component" value="Unassembled WGS sequence"/>
</dbReference>
<dbReference type="InterPro" id="IPR038144">
    <property type="entry name" value="IPI"/>
</dbReference>
<feature type="domain" description="Intracellular proteinase inhibitor BsuPI" evidence="3">
    <location>
        <begin position="61"/>
        <end position="161"/>
    </location>
</feature>
<comment type="caution">
    <text evidence="4">The sequence shown here is derived from an EMBL/GenBank/DDBJ whole genome shotgun (WGS) entry which is preliminary data.</text>
</comment>
<keyword evidence="5" id="KW-1185">Reference proteome</keyword>
<dbReference type="PROSITE" id="PS51257">
    <property type="entry name" value="PROKAR_LIPOPROTEIN"/>
    <property type="match status" value="1"/>
</dbReference>
<name>A0ABU0DTH6_9BACI</name>
<evidence type="ECO:0000256" key="2">
    <source>
        <dbReference type="SAM" id="SignalP"/>
    </source>
</evidence>
<evidence type="ECO:0000259" key="3">
    <source>
        <dbReference type="Pfam" id="PF12690"/>
    </source>
</evidence>
<evidence type="ECO:0000313" key="4">
    <source>
        <dbReference type="EMBL" id="MDQ0351750.1"/>
    </source>
</evidence>
<feature type="signal peptide" evidence="2">
    <location>
        <begin position="1"/>
        <end position="23"/>
    </location>
</feature>
<proteinExistence type="predicted"/>
<reference evidence="4 5" key="1">
    <citation type="submission" date="2023-07" db="EMBL/GenBank/DDBJ databases">
        <title>Genomic Encyclopedia of Type Strains, Phase IV (KMG-IV): sequencing the most valuable type-strain genomes for metagenomic binning, comparative biology and taxonomic classification.</title>
        <authorList>
            <person name="Goeker M."/>
        </authorList>
    </citation>
    <scope>NUCLEOTIDE SEQUENCE [LARGE SCALE GENOMIC DNA]</scope>
    <source>
        <strain evidence="4 5">DSM 15448</strain>
    </source>
</reference>
<dbReference type="Pfam" id="PF12690">
    <property type="entry name" value="BsuPI"/>
    <property type="match status" value="1"/>
</dbReference>
<accession>A0ABU0DTH6</accession>
<dbReference type="EMBL" id="JAUSUP010000003">
    <property type="protein sequence ID" value="MDQ0351750.1"/>
    <property type="molecule type" value="Genomic_DNA"/>
</dbReference>
<protein>
    <recommendedName>
        <fullName evidence="3">Intracellular proteinase inhibitor BsuPI domain-containing protein</fullName>
    </recommendedName>
</protein>
<feature type="chain" id="PRO_5046864206" description="Intracellular proteinase inhibitor BsuPI domain-containing protein" evidence="2">
    <location>
        <begin position="24"/>
        <end position="184"/>
    </location>
</feature>
<dbReference type="InterPro" id="IPR020481">
    <property type="entry name" value="Intracell_prot_inh_BsuPI"/>
</dbReference>
<dbReference type="RefSeq" id="WP_307067725.1">
    <property type="nucleotide sequence ID" value="NZ_JAUSUP010000003.1"/>
</dbReference>